<comment type="subcellular location">
    <subcellularLocation>
        <location evidence="8">Cell membrane</location>
        <topology evidence="8">Peripheral membrane protein</topology>
    </subcellularLocation>
    <subcellularLocation>
        <location evidence="1">Membrane</location>
    </subcellularLocation>
</comment>
<gene>
    <name evidence="8 9" type="primary">atpH</name>
    <name evidence="9" type="ORF">CLVI_11910</name>
</gene>
<keyword evidence="6 8" id="KW-0139">CF(1)</keyword>
<evidence type="ECO:0000313" key="9">
    <source>
        <dbReference type="EMBL" id="PRR83149.1"/>
    </source>
</evidence>
<accession>A0A2T0BGY7</accession>
<dbReference type="PROSITE" id="PS00389">
    <property type="entry name" value="ATPASE_DELTA"/>
    <property type="match status" value="1"/>
</dbReference>
<comment type="similarity">
    <text evidence="8">Belongs to the ATPase delta chain family.</text>
</comment>
<dbReference type="NCBIfam" id="TIGR01145">
    <property type="entry name" value="ATP_synt_delta"/>
    <property type="match status" value="1"/>
</dbReference>
<keyword evidence="4 8" id="KW-0406">Ion transport</keyword>
<proteinExistence type="inferred from homology"/>
<dbReference type="SUPFAM" id="SSF160527">
    <property type="entry name" value="V-type ATPase subunit E-like"/>
    <property type="match status" value="1"/>
</dbReference>
<dbReference type="SUPFAM" id="SSF47928">
    <property type="entry name" value="N-terminal domain of the delta subunit of the F1F0-ATP synthase"/>
    <property type="match status" value="1"/>
</dbReference>
<dbReference type="InterPro" id="IPR000711">
    <property type="entry name" value="ATPase_OSCP/dsu"/>
</dbReference>
<evidence type="ECO:0000256" key="5">
    <source>
        <dbReference type="ARBA" id="ARBA00023136"/>
    </source>
</evidence>
<protein>
    <recommendedName>
        <fullName evidence="8">ATP synthase subunit delta</fullName>
    </recommendedName>
    <alternativeName>
        <fullName evidence="8">ATP synthase F(1) sector subunit delta</fullName>
    </alternativeName>
    <alternativeName>
        <fullName evidence="8">F-type ATPase subunit delta</fullName>
        <shortName evidence="8">F-ATPase subunit delta</shortName>
    </alternativeName>
</protein>
<dbReference type="NCBIfam" id="NF004403">
    <property type="entry name" value="PRK05758.2-4"/>
    <property type="match status" value="1"/>
</dbReference>
<dbReference type="AlphaFoldDB" id="A0A2T0BGY7"/>
<dbReference type="Proteomes" id="UP000239471">
    <property type="component" value="Unassembled WGS sequence"/>
</dbReference>
<dbReference type="OrthoDB" id="9802471at2"/>
<dbReference type="GO" id="GO:0005886">
    <property type="term" value="C:plasma membrane"/>
    <property type="evidence" value="ECO:0007669"/>
    <property type="project" value="UniProtKB-SubCell"/>
</dbReference>
<organism evidence="9 10">
    <name type="scientific">Clostridium vincentii</name>
    <dbReference type="NCBI Taxonomy" id="52704"/>
    <lineage>
        <taxon>Bacteria</taxon>
        <taxon>Bacillati</taxon>
        <taxon>Bacillota</taxon>
        <taxon>Clostridia</taxon>
        <taxon>Eubacteriales</taxon>
        <taxon>Clostridiaceae</taxon>
        <taxon>Clostridium</taxon>
    </lineage>
</organism>
<dbReference type="RefSeq" id="WP_106059189.1">
    <property type="nucleotide sequence ID" value="NZ_PVXQ01000009.1"/>
</dbReference>
<dbReference type="InterPro" id="IPR020781">
    <property type="entry name" value="ATPase_OSCP/d_CS"/>
</dbReference>
<dbReference type="PANTHER" id="PTHR11910">
    <property type="entry name" value="ATP SYNTHASE DELTA CHAIN"/>
    <property type="match status" value="1"/>
</dbReference>
<dbReference type="InterPro" id="IPR026015">
    <property type="entry name" value="ATP_synth_OSCP/delta_N_sf"/>
</dbReference>
<keyword evidence="8" id="KW-1003">Cell membrane</keyword>
<comment type="function">
    <text evidence="8">F(1)F(0) ATP synthase produces ATP from ADP in the presence of a proton or sodium gradient. F-type ATPases consist of two structural domains, F(1) containing the extramembraneous catalytic core and F(0) containing the membrane proton channel, linked together by a central stalk and a peripheral stalk. During catalysis, ATP synthesis in the catalytic domain of F(1) is coupled via a rotary mechanism of the central stalk subunits to proton translocation.</text>
</comment>
<evidence type="ECO:0000256" key="6">
    <source>
        <dbReference type="ARBA" id="ARBA00023196"/>
    </source>
</evidence>
<reference evidence="9 10" key="1">
    <citation type="submission" date="2018-03" db="EMBL/GenBank/DDBJ databases">
        <title>Genome sequence of Clostridium vincentii DSM 10228.</title>
        <authorList>
            <person name="Poehlein A."/>
            <person name="Daniel R."/>
        </authorList>
    </citation>
    <scope>NUCLEOTIDE SEQUENCE [LARGE SCALE GENOMIC DNA]</scope>
    <source>
        <strain evidence="9 10">DSM 10228</strain>
    </source>
</reference>
<comment type="function">
    <text evidence="8">This protein is part of the stalk that links CF(0) to CF(1). It either transmits conformational changes from CF(0) to CF(1) or is implicated in proton conduction.</text>
</comment>
<keyword evidence="7 8" id="KW-0066">ATP synthesis</keyword>
<evidence type="ECO:0000256" key="4">
    <source>
        <dbReference type="ARBA" id="ARBA00023065"/>
    </source>
</evidence>
<keyword evidence="5 8" id="KW-0472">Membrane</keyword>
<evidence type="ECO:0000256" key="1">
    <source>
        <dbReference type="ARBA" id="ARBA00004370"/>
    </source>
</evidence>
<dbReference type="PRINTS" id="PR00125">
    <property type="entry name" value="ATPASEDELTA"/>
</dbReference>
<dbReference type="HAMAP" id="MF_01416">
    <property type="entry name" value="ATP_synth_delta_bact"/>
    <property type="match status" value="1"/>
</dbReference>
<dbReference type="EMBL" id="PVXQ01000009">
    <property type="protein sequence ID" value="PRR83149.1"/>
    <property type="molecule type" value="Genomic_DNA"/>
</dbReference>
<evidence type="ECO:0000256" key="7">
    <source>
        <dbReference type="ARBA" id="ARBA00023310"/>
    </source>
</evidence>
<dbReference type="GO" id="GO:0046933">
    <property type="term" value="F:proton-transporting ATP synthase activity, rotational mechanism"/>
    <property type="evidence" value="ECO:0007669"/>
    <property type="project" value="UniProtKB-UniRule"/>
</dbReference>
<name>A0A2T0BGY7_9CLOT</name>
<keyword evidence="3 8" id="KW-0375">Hydrogen ion transport</keyword>
<sequence>MYEYLDKRYALALYRVAEEKGKVKEYLGDLRAICDLIDNNEDFKNVIKHPQISTKKKKQTFINIFKGSIDEELLSFLLILIEKDRIVYIREKLNEMEKIHLERENTLIAVVKTAVPMLEAEAETLKKKLEKKYDKKIIMTTEVDKDILGGVFVRVGNDVIDGTVKSRLDEMKDIMLKKESR</sequence>
<evidence type="ECO:0000256" key="2">
    <source>
        <dbReference type="ARBA" id="ARBA00022448"/>
    </source>
</evidence>
<evidence type="ECO:0000256" key="8">
    <source>
        <dbReference type="HAMAP-Rule" id="MF_01416"/>
    </source>
</evidence>
<evidence type="ECO:0000313" key="10">
    <source>
        <dbReference type="Proteomes" id="UP000239471"/>
    </source>
</evidence>
<dbReference type="Gene3D" id="1.10.520.20">
    <property type="entry name" value="N-terminal domain of the delta subunit of the F1F0-ATP synthase"/>
    <property type="match status" value="1"/>
</dbReference>
<comment type="caution">
    <text evidence="9">The sequence shown here is derived from an EMBL/GenBank/DDBJ whole genome shotgun (WGS) entry which is preliminary data.</text>
</comment>
<evidence type="ECO:0000256" key="3">
    <source>
        <dbReference type="ARBA" id="ARBA00022781"/>
    </source>
</evidence>
<keyword evidence="10" id="KW-1185">Reference proteome</keyword>
<dbReference type="GO" id="GO:0045259">
    <property type="term" value="C:proton-transporting ATP synthase complex"/>
    <property type="evidence" value="ECO:0007669"/>
    <property type="project" value="UniProtKB-KW"/>
</dbReference>
<dbReference type="Pfam" id="PF00213">
    <property type="entry name" value="OSCP"/>
    <property type="match status" value="1"/>
</dbReference>
<keyword evidence="2 8" id="KW-0813">Transport</keyword>